<geneLocation type="plasmid" evidence="2">
    <name>pedy32-46i</name>
</geneLocation>
<accession>A0A346Y799</accession>
<gene>
    <name evidence="1" type="ORF">DVS28_b0606</name>
</gene>
<evidence type="ECO:0000313" key="2">
    <source>
        <dbReference type="Proteomes" id="UP000264006"/>
    </source>
</evidence>
<dbReference type="EMBL" id="CP031166">
    <property type="protein sequence ID" value="AXV10346.1"/>
    <property type="molecule type" value="Genomic_DNA"/>
</dbReference>
<dbReference type="KEGG" id="euz:DVS28_b0606"/>
<dbReference type="AlphaFoldDB" id="A0A346Y799"/>
<name>A0A346Y799_9ACTN</name>
<keyword evidence="2" id="KW-1185">Reference proteome</keyword>
<keyword evidence="1" id="KW-0614">Plasmid</keyword>
<sequence>MRDPAGVSSGHTIPATGMLAVRAALVALLADTVGAHCGFVDLAVTVIAIAQDSPNPAGYATSSACGTSAVSSGHTSVTEPAARQACQAAAADLLAAGVRLVDADRVRWLDHPEQWRHDTDRWIPDPDAWSLPDSWVLRQPLWRWLLVTVVLVAVANGW</sequence>
<proteinExistence type="predicted"/>
<protein>
    <submittedName>
        <fullName evidence="1">Uncharacterized protein</fullName>
    </submittedName>
</protein>
<dbReference type="Proteomes" id="UP000264006">
    <property type="component" value="Plasmid pEDY32-46I"/>
</dbReference>
<reference evidence="1 2" key="1">
    <citation type="submission" date="2018-09" db="EMBL/GenBank/DDBJ databases">
        <title>Complete genome sequence of Euzebya sp. DY32-46 isolated from seawater of Pacific Ocean.</title>
        <authorList>
            <person name="Xu L."/>
            <person name="Wu Y.-H."/>
            <person name="Xu X.-W."/>
        </authorList>
    </citation>
    <scope>NUCLEOTIDE SEQUENCE [LARGE SCALE GENOMIC DNA]</scope>
    <source>
        <strain evidence="1 2">DY32-46</strain>
        <plasmid evidence="2">pedy32-46i</plasmid>
    </source>
</reference>
<organism evidence="1 2">
    <name type="scientific">Euzebya pacifica</name>
    <dbReference type="NCBI Taxonomy" id="1608957"/>
    <lineage>
        <taxon>Bacteria</taxon>
        <taxon>Bacillati</taxon>
        <taxon>Actinomycetota</taxon>
        <taxon>Nitriliruptoria</taxon>
        <taxon>Euzebyales</taxon>
    </lineage>
</organism>
<evidence type="ECO:0000313" key="1">
    <source>
        <dbReference type="EMBL" id="AXV10346.1"/>
    </source>
</evidence>